<evidence type="ECO:0000256" key="2">
    <source>
        <dbReference type="PROSITE-ProRule" id="PRU00285"/>
    </source>
</evidence>
<organism evidence="6 7">
    <name type="scientific">Carex littledalei</name>
    <dbReference type="NCBI Taxonomy" id="544730"/>
    <lineage>
        <taxon>Eukaryota</taxon>
        <taxon>Viridiplantae</taxon>
        <taxon>Streptophyta</taxon>
        <taxon>Embryophyta</taxon>
        <taxon>Tracheophyta</taxon>
        <taxon>Spermatophyta</taxon>
        <taxon>Magnoliopsida</taxon>
        <taxon>Liliopsida</taxon>
        <taxon>Poales</taxon>
        <taxon>Cyperaceae</taxon>
        <taxon>Cyperoideae</taxon>
        <taxon>Cariceae</taxon>
        <taxon>Carex</taxon>
        <taxon>Carex subgen. Euthyceras</taxon>
    </lineage>
</organism>
<accession>A0A833RIT8</accession>
<feature type="compositionally biased region" description="Polar residues" evidence="4">
    <location>
        <begin position="102"/>
        <end position="112"/>
    </location>
</feature>
<dbReference type="Proteomes" id="UP000623129">
    <property type="component" value="Unassembled WGS sequence"/>
</dbReference>
<dbReference type="PANTHER" id="PTHR11527">
    <property type="entry name" value="HEAT-SHOCK PROTEIN 20 FAMILY MEMBER"/>
    <property type="match status" value="1"/>
</dbReference>
<dbReference type="EMBL" id="SWLB01000001">
    <property type="protein sequence ID" value="KAF3341522.1"/>
    <property type="molecule type" value="Genomic_DNA"/>
</dbReference>
<comment type="caution">
    <text evidence="6">The sequence shown here is derived from an EMBL/GenBank/DDBJ whole genome shotgun (WGS) entry which is preliminary data.</text>
</comment>
<gene>
    <name evidence="6" type="ORF">FCM35_KLT00160</name>
</gene>
<dbReference type="InterPro" id="IPR002068">
    <property type="entry name" value="A-crystallin/Hsp20_dom"/>
</dbReference>
<proteinExistence type="inferred from homology"/>
<evidence type="ECO:0000313" key="7">
    <source>
        <dbReference type="Proteomes" id="UP000623129"/>
    </source>
</evidence>
<dbReference type="OrthoDB" id="1431247at2759"/>
<dbReference type="Pfam" id="PF00011">
    <property type="entry name" value="HSP20"/>
    <property type="match status" value="1"/>
</dbReference>
<evidence type="ECO:0000259" key="5">
    <source>
        <dbReference type="PROSITE" id="PS01031"/>
    </source>
</evidence>
<name>A0A833RIT8_9POAL</name>
<reference evidence="6" key="1">
    <citation type="submission" date="2020-01" db="EMBL/GenBank/DDBJ databases">
        <title>Genome sequence of Kobresia littledalei, the first chromosome-level genome in the family Cyperaceae.</title>
        <authorList>
            <person name="Qu G."/>
        </authorList>
    </citation>
    <scope>NUCLEOTIDE SEQUENCE</scope>
    <source>
        <strain evidence="6">C.B.Clarke</strain>
        <tissue evidence="6">Leaf</tissue>
    </source>
</reference>
<evidence type="ECO:0000256" key="3">
    <source>
        <dbReference type="RuleBase" id="RU003616"/>
    </source>
</evidence>
<keyword evidence="1 6" id="KW-0346">Stress response</keyword>
<sequence>MEQQTATRRISLILGHLAASEELSSLHLFPMNCSSTLNSIGGRCDNKLLFARQGSAYQAYHMRQQSMTQLNAEAGCATQEKKPQNSQSCSSQKNFRKPMFSRQAQNIPQFQNTRKDPPRFSRSCQREMVSLPNAGQSEWAPRMDAVDMGRFYAVTVELAGVKISDIQVEVDDNNLTVMGRRSMVNSMTGTNTSVQRREIAQGPYRLTWPLPNNVNKDAVSAKFMDGILHVTVPKL</sequence>
<dbReference type="InterPro" id="IPR031107">
    <property type="entry name" value="Small_HSP"/>
</dbReference>
<dbReference type="CDD" id="cd06464">
    <property type="entry name" value="ACD_sHsps-like"/>
    <property type="match status" value="1"/>
</dbReference>
<evidence type="ECO:0000256" key="1">
    <source>
        <dbReference type="ARBA" id="ARBA00023016"/>
    </source>
</evidence>
<dbReference type="SUPFAM" id="SSF49764">
    <property type="entry name" value="HSP20-like chaperones"/>
    <property type="match status" value="1"/>
</dbReference>
<feature type="region of interest" description="Disordered" evidence="4">
    <location>
        <begin position="74"/>
        <end position="122"/>
    </location>
</feature>
<dbReference type="PROSITE" id="PS01031">
    <property type="entry name" value="SHSP"/>
    <property type="match status" value="1"/>
</dbReference>
<comment type="similarity">
    <text evidence="2 3">Belongs to the small heat shock protein (HSP20) family.</text>
</comment>
<dbReference type="AlphaFoldDB" id="A0A833RIT8"/>
<protein>
    <submittedName>
        <fullName evidence="6">Small heat shock protein C2</fullName>
    </submittedName>
</protein>
<dbReference type="InterPro" id="IPR008978">
    <property type="entry name" value="HSP20-like_chaperone"/>
</dbReference>
<keyword evidence="7" id="KW-1185">Reference proteome</keyword>
<evidence type="ECO:0000313" key="6">
    <source>
        <dbReference type="EMBL" id="KAF3341522.1"/>
    </source>
</evidence>
<dbReference type="Gene3D" id="2.60.40.790">
    <property type="match status" value="1"/>
</dbReference>
<evidence type="ECO:0000256" key="4">
    <source>
        <dbReference type="SAM" id="MobiDB-lite"/>
    </source>
</evidence>
<feature type="compositionally biased region" description="Polar residues" evidence="4">
    <location>
        <begin position="84"/>
        <end position="93"/>
    </location>
</feature>
<feature type="domain" description="SHSP" evidence="5">
    <location>
        <begin position="134"/>
        <end position="235"/>
    </location>
</feature>